<dbReference type="EMBL" id="PJMU01000003">
    <property type="protein sequence ID" value="PKV62934.1"/>
    <property type="molecule type" value="Genomic_DNA"/>
</dbReference>
<keyword evidence="1" id="KW-0732">Signal</keyword>
<dbReference type="OrthoDB" id="100605at2"/>
<reference evidence="2 3" key="1">
    <citation type="submission" date="2017-12" db="EMBL/GenBank/DDBJ databases">
        <title>Genomic Encyclopedia of Type Strains, Phase III (KMG-III): the genomes of soil and plant-associated and newly described type strains.</title>
        <authorList>
            <person name="Whitman W."/>
        </authorList>
    </citation>
    <scope>NUCLEOTIDE SEQUENCE [LARGE SCALE GENOMIC DNA]</scope>
    <source>
        <strain evidence="2 3">LP43</strain>
    </source>
</reference>
<evidence type="ECO:0000256" key="1">
    <source>
        <dbReference type="SAM" id="SignalP"/>
    </source>
</evidence>
<dbReference type="InterPro" id="IPR052177">
    <property type="entry name" value="Divisome_Glycosyl_Hydrolase"/>
</dbReference>
<dbReference type="Gene3D" id="3.20.20.80">
    <property type="entry name" value="Glycosidases"/>
    <property type="match status" value="1"/>
</dbReference>
<dbReference type="AlphaFoldDB" id="A0A2N3U873"/>
<name>A0A2N3U873_9BACT</name>
<evidence type="ECO:0008006" key="4">
    <source>
        <dbReference type="Google" id="ProtNLM"/>
    </source>
</evidence>
<dbReference type="InterPro" id="IPR006311">
    <property type="entry name" value="TAT_signal"/>
</dbReference>
<accession>A0A2N3U873</accession>
<protein>
    <recommendedName>
        <fullName evidence="4">Glycosyl hydrolase family 10</fullName>
    </recommendedName>
</protein>
<dbReference type="Proteomes" id="UP000233782">
    <property type="component" value="Unassembled WGS sequence"/>
</dbReference>
<evidence type="ECO:0000313" key="3">
    <source>
        <dbReference type="Proteomes" id="UP000233782"/>
    </source>
</evidence>
<dbReference type="PANTHER" id="PTHR43405:SF1">
    <property type="entry name" value="GLYCOSYL HYDROLASE DIGH"/>
    <property type="match status" value="1"/>
</dbReference>
<feature type="chain" id="PRO_5014652222" description="Glycosyl hydrolase family 10" evidence="1">
    <location>
        <begin position="26"/>
        <end position="363"/>
    </location>
</feature>
<evidence type="ECO:0000313" key="2">
    <source>
        <dbReference type="EMBL" id="PKV62934.1"/>
    </source>
</evidence>
<organism evidence="2 3">
    <name type="scientific">Pontibacter ramchanderi</name>
    <dbReference type="NCBI Taxonomy" id="1179743"/>
    <lineage>
        <taxon>Bacteria</taxon>
        <taxon>Pseudomonadati</taxon>
        <taxon>Bacteroidota</taxon>
        <taxon>Cytophagia</taxon>
        <taxon>Cytophagales</taxon>
        <taxon>Hymenobacteraceae</taxon>
        <taxon>Pontibacter</taxon>
    </lineage>
</organism>
<dbReference type="PROSITE" id="PS51318">
    <property type="entry name" value="TAT"/>
    <property type="match status" value="1"/>
</dbReference>
<sequence length="363" mass="41927">MKSRRSFLKAGVVAGLAASIPAAPAFGVVAATGTAAKKELRHWVWVRPNKADKVSDLQQQYARFYKAGIRGIFFEADSEKHFRAAKASKLEAHRWMWTMNRGEKELLQKHSDWYARNRKGESCADKPPYVNYYRWLCPSREEVKQYLAEDVRNILSKDYIDGIHLDYVRFCDVILPVNLWDTYKIEQTKELPEYDYCYCEVCRAKFKAWRGQAVEELEYPEASLSWRLFRYNAVNAIVNHLAEVAKEKKKPITAAVFPTPEVARRIVRQDWTNWNLNAVYPMIYHGFYKEDVRWIGDAVAEGLHFLNGKFPLYAGLYLPDFKDNQELQQGMEYALQNGAAGISIFGDVNEQVLQALERASARG</sequence>
<proteinExistence type="predicted"/>
<dbReference type="RefSeq" id="WP_101445164.1">
    <property type="nucleotide sequence ID" value="NZ_PJMU01000003.1"/>
</dbReference>
<gene>
    <name evidence="2" type="ORF">BD749_2764</name>
</gene>
<feature type="signal peptide" evidence="1">
    <location>
        <begin position="1"/>
        <end position="25"/>
    </location>
</feature>
<keyword evidence="3" id="KW-1185">Reference proteome</keyword>
<comment type="caution">
    <text evidence="2">The sequence shown here is derived from an EMBL/GenBank/DDBJ whole genome shotgun (WGS) entry which is preliminary data.</text>
</comment>
<dbReference type="PANTHER" id="PTHR43405">
    <property type="entry name" value="GLYCOSYL HYDROLASE DIGH"/>
    <property type="match status" value="1"/>
</dbReference>